<sequence length="63" mass="7148">MWIIPSRNSLANVRILKSSWTGALSRKSFEGEGNTLNGGRDSSKYSCSPIERKWLRKMENCSL</sequence>
<dbReference type="Proteomes" id="UP001054889">
    <property type="component" value="Unassembled WGS sequence"/>
</dbReference>
<evidence type="ECO:0000313" key="2">
    <source>
        <dbReference type="Proteomes" id="UP001054889"/>
    </source>
</evidence>
<keyword evidence="2" id="KW-1185">Reference proteome</keyword>
<proteinExistence type="predicted"/>
<gene>
    <name evidence="1" type="primary">gb15551</name>
    <name evidence="1" type="ORF">PR202_gb15551</name>
</gene>
<dbReference type="EMBL" id="BQKI01000079">
    <property type="protein sequence ID" value="GJN27521.1"/>
    <property type="molecule type" value="Genomic_DNA"/>
</dbReference>
<comment type="caution">
    <text evidence="1">The sequence shown here is derived from an EMBL/GenBank/DDBJ whole genome shotgun (WGS) entry which is preliminary data.</text>
</comment>
<name>A0AAV5EY64_ELECO</name>
<dbReference type="AlphaFoldDB" id="A0AAV5EY64"/>
<accession>A0AAV5EY64</accession>
<evidence type="ECO:0000313" key="1">
    <source>
        <dbReference type="EMBL" id="GJN27521.1"/>
    </source>
</evidence>
<reference evidence="1" key="2">
    <citation type="submission" date="2021-12" db="EMBL/GenBank/DDBJ databases">
        <title>Resequencing data analysis of finger millet.</title>
        <authorList>
            <person name="Hatakeyama M."/>
            <person name="Aluri S."/>
            <person name="Balachadran M.T."/>
            <person name="Sivarajan S.R."/>
            <person name="Poveda L."/>
            <person name="Shimizu-Inatsugi R."/>
            <person name="Schlapbach R."/>
            <person name="Sreeman S.M."/>
            <person name="Shimizu K.K."/>
        </authorList>
    </citation>
    <scope>NUCLEOTIDE SEQUENCE</scope>
</reference>
<organism evidence="1 2">
    <name type="scientific">Eleusine coracana subsp. coracana</name>
    <dbReference type="NCBI Taxonomy" id="191504"/>
    <lineage>
        <taxon>Eukaryota</taxon>
        <taxon>Viridiplantae</taxon>
        <taxon>Streptophyta</taxon>
        <taxon>Embryophyta</taxon>
        <taxon>Tracheophyta</taxon>
        <taxon>Spermatophyta</taxon>
        <taxon>Magnoliopsida</taxon>
        <taxon>Liliopsida</taxon>
        <taxon>Poales</taxon>
        <taxon>Poaceae</taxon>
        <taxon>PACMAD clade</taxon>
        <taxon>Chloridoideae</taxon>
        <taxon>Cynodonteae</taxon>
        <taxon>Eleusininae</taxon>
        <taxon>Eleusine</taxon>
    </lineage>
</organism>
<reference evidence="1" key="1">
    <citation type="journal article" date="2018" name="DNA Res.">
        <title>Multiple hybrid de novo genome assembly of finger millet, an orphan allotetraploid crop.</title>
        <authorList>
            <person name="Hatakeyama M."/>
            <person name="Aluri S."/>
            <person name="Balachadran M.T."/>
            <person name="Sivarajan S.R."/>
            <person name="Patrignani A."/>
            <person name="Gruter S."/>
            <person name="Poveda L."/>
            <person name="Shimizu-Inatsugi R."/>
            <person name="Baeten J."/>
            <person name="Francoijs K.J."/>
            <person name="Nataraja K.N."/>
            <person name="Reddy Y.A.N."/>
            <person name="Phadnis S."/>
            <person name="Ravikumar R.L."/>
            <person name="Schlapbach R."/>
            <person name="Sreeman S.M."/>
            <person name="Shimizu K.K."/>
        </authorList>
    </citation>
    <scope>NUCLEOTIDE SEQUENCE</scope>
</reference>
<protein>
    <submittedName>
        <fullName evidence="1">Uncharacterized protein</fullName>
    </submittedName>
</protein>